<dbReference type="InterPro" id="IPR010657">
    <property type="entry name" value="ImpA_N"/>
</dbReference>
<dbReference type="PANTHER" id="PTHR37951:SF1">
    <property type="entry name" value="TYPE VI SECRETION SYSTEM COMPONENT TSSA1"/>
    <property type="match status" value="1"/>
</dbReference>
<sequence>MAKYQDISDLDISQFLSPIAENNLCGEDLSFSNEFHVIKKAKTQDDPLLDLGDWIVEPKQADWGFVSNAIKELLIEKTKDIRLLVWLSEAWGNLYGYVGVAHSLELTHGMLNQYWNEIHPHIDDHDLDQRLGILQGFVNQLPSLIKKVPVINSQPFYSLIDYENFLYQQNNRLKNPDADVAVSSDFELFNQSLKSMSQTIQLQNYQNFSHMVTQWERLKQVINDLMQLDAPSFASVDSQIEDISTSLRKIYKADIAVKEVISQPIHIEEQTTFVNTAVSGSSFQPTQQSHVQNREQAMLVLADIADYFKTNEPHSPISYMLQKTIKWSNMPLHEWLAQVIKDDNPLMSIHELLGVQKNSNEFNDE</sequence>
<dbReference type="NCBIfam" id="TIGR03363">
    <property type="entry name" value="VI_chp_8"/>
    <property type="match status" value="1"/>
</dbReference>
<protein>
    <submittedName>
        <fullName evidence="2">Type VI secretion system protein ImpA</fullName>
    </submittedName>
</protein>
<dbReference type="STRING" id="1219383.SAMN05421733_108159"/>
<reference evidence="3" key="1">
    <citation type="submission" date="2016-09" db="EMBL/GenBank/DDBJ databases">
        <authorList>
            <person name="Varghese N."/>
            <person name="Submissions S."/>
        </authorList>
    </citation>
    <scope>NUCLEOTIDE SEQUENCE [LARGE SCALE GENOMIC DNA]</scope>
    <source>
        <strain evidence="3">ANC 4422</strain>
    </source>
</reference>
<name>A0A1G6ILL9_9GAMM</name>
<gene>
    <name evidence="2" type="ORF">SAMN05421733_108159</name>
</gene>
<feature type="domain" description="ImpA N-terminal" evidence="1">
    <location>
        <begin position="16"/>
        <end position="138"/>
    </location>
</feature>
<dbReference type="Proteomes" id="UP000242501">
    <property type="component" value="Unassembled WGS sequence"/>
</dbReference>
<dbReference type="OrthoDB" id="9771118at2"/>
<evidence type="ECO:0000313" key="3">
    <source>
        <dbReference type="Proteomes" id="UP000242501"/>
    </source>
</evidence>
<dbReference type="PANTHER" id="PTHR37951">
    <property type="entry name" value="CYTOPLASMIC PROTEIN-RELATED"/>
    <property type="match status" value="1"/>
</dbReference>
<accession>A0A1G6ILL9</accession>
<dbReference type="AlphaFoldDB" id="A0A1G6ILL9"/>
<proteinExistence type="predicted"/>
<evidence type="ECO:0000313" key="2">
    <source>
        <dbReference type="EMBL" id="SDC06656.1"/>
    </source>
</evidence>
<keyword evidence="3" id="KW-1185">Reference proteome</keyword>
<dbReference type="Pfam" id="PF06812">
    <property type="entry name" value="ImpA_N"/>
    <property type="match status" value="1"/>
</dbReference>
<dbReference type="RefSeq" id="WP_092749052.1">
    <property type="nucleotide sequence ID" value="NZ_FMYL01000008.1"/>
</dbReference>
<dbReference type="EMBL" id="FMYL01000008">
    <property type="protein sequence ID" value="SDC06656.1"/>
    <property type="molecule type" value="Genomic_DNA"/>
</dbReference>
<dbReference type="InterPro" id="IPR017740">
    <property type="entry name" value="TssA-like"/>
</dbReference>
<organism evidence="2 3">
    <name type="scientific">Acinetobacter boissieri</name>
    <dbReference type="NCBI Taxonomy" id="1219383"/>
    <lineage>
        <taxon>Bacteria</taxon>
        <taxon>Pseudomonadati</taxon>
        <taxon>Pseudomonadota</taxon>
        <taxon>Gammaproteobacteria</taxon>
        <taxon>Moraxellales</taxon>
        <taxon>Moraxellaceae</taxon>
        <taxon>Acinetobacter</taxon>
    </lineage>
</organism>
<evidence type="ECO:0000259" key="1">
    <source>
        <dbReference type="Pfam" id="PF06812"/>
    </source>
</evidence>